<protein>
    <submittedName>
        <fullName evidence="2">Uncharacterized protein</fullName>
    </submittedName>
</protein>
<feature type="region of interest" description="Disordered" evidence="1">
    <location>
        <begin position="268"/>
        <end position="333"/>
    </location>
</feature>
<dbReference type="Gene3D" id="3.30.40.10">
    <property type="entry name" value="Zinc/RING finger domain, C3HC4 (zinc finger)"/>
    <property type="match status" value="1"/>
</dbReference>
<evidence type="ECO:0000313" key="3">
    <source>
        <dbReference type="Proteomes" id="UP001153076"/>
    </source>
</evidence>
<evidence type="ECO:0000313" key="2">
    <source>
        <dbReference type="EMBL" id="KAJ8445138.1"/>
    </source>
</evidence>
<feature type="compositionally biased region" description="Polar residues" evidence="1">
    <location>
        <begin position="296"/>
        <end position="305"/>
    </location>
</feature>
<dbReference type="Pfam" id="PF07800">
    <property type="entry name" value="DUF1644"/>
    <property type="match status" value="1"/>
</dbReference>
<name>A0A9Q1QJP5_9CARY</name>
<dbReference type="PANTHER" id="PTHR31197">
    <property type="entry name" value="OS01G0612600 PROTEIN"/>
    <property type="match status" value="1"/>
</dbReference>
<reference evidence="2" key="1">
    <citation type="submission" date="2022-04" db="EMBL/GenBank/DDBJ databases">
        <title>Carnegiea gigantea Genome sequencing and assembly v2.</title>
        <authorList>
            <person name="Copetti D."/>
            <person name="Sanderson M.J."/>
            <person name="Burquez A."/>
            <person name="Wojciechowski M.F."/>
        </authorList>
    </citation>
    <scope>NUCLEOTIDE SEQUENCE</scope>
    <source>
        <strain evidence="2">SGP5-SGP5p</strain>
        <tissue evidence="2">Aerial part</tissue>
    </source>
</reference>
<dbReference type="EMBL" id="JAKOGI010000080">
    <property type="protein sequence ID" value="KAJ8445138.1"/>
    <property type="molecule type" value="Genomic_DNA"/>
</dbReference>
<evidence type="ECO:0000256" key="1">
    <source>
        <dbReference type="SAM" id="MobiDB-lite"/>
    </source>
</evidence>
<proteinExistence type="predicted"/>
<accession>A0A9Q1QJP5</accession>
<dbReference type="OrthoDB" id="1921166at2759"/>
<comment type="caution">
    <text evidence="2">The sequence shown here is derived from an EMBL/GenBank/DDBJ whole genome shotgun (WGS) entry which is preliminary data.</text>
</comment>
<dbReference type="PANTHER" id="PTHR31197:SF12">
    <property type="entry name" value="OS02G0770600 PROTEIN"/>
    <property type="match status" value="1"/>
</dbReference>
<dbReference type="InterPro" id="IPR012866">
    <property type="entry name" value="DUF1644"/>
</dbReference>
<gene>
    <name evidence="2" type="ORF">Cgig2_029510</name>
</gene>
<feature type="compositionally biased region" description="Acidic residues" evidence="1">
    <location>
        <begin position="277"/>
        <end position="293"/>
    </location>
</feature>
<dbReference type="AlphaFoldDB" id="A0A9Q1QJP5"/>
<organism evidence="2 3">
    <name type="scientific">Carnegiea gigantea</name>
    <dbReference type="NCBI Taxonomy" id="171969"/>
    <lineage>
        <taxon>Eukaryota</taxon>
        <taxon>Viridiplantae</taxon>
        <taxon>Streptophyta</taxon>
        <taxon>Embryophyta</taxon>
        <taxon>Tracheophyta</taxon>
        <taxon>Spermatophyta</taxon>
        <taxon>Magnoliopsida</taxon>
        <taxon>eudicotyledons</taxon>
        <taxon>Gunneridae</taxon>
        <taxon>Pentapetalae</taxon>
        <taxon>Caryophyllales</taxon>
        <taxon>Cactineae</taxon>
        <taxon>Cactaceae</taxon>
        <taxon>Cactoideae</taxon>
        <taxon>Echinocereeae</taxon>
        <taxon>Carnegiea</taxon>
    </lineage>
</organism>
<keyword evidence="3" id="KW-1185">Reference proteome</keyword>
<sequence>MAKVGRVRRLKHRCPSDRAERYQIPSCSHKIFKDTKKNSSKLSEKKDWEDSTCSVCMESPHNAVLLLCSSYNKGCRPYMCATGYRFSNCLDQYKKAYTKATSGADTLGLDAKAEASQLLCPLCRGQVKGWTLVESARKYLNKKKRTCMEENCSFVGNYKQLKKHVKVEHPLARPRKVDPSLEEEWKRLERERERNDVISTLPPGTIIVGDYVLDPIPNFNRFYGDFDMEMDDLAFFSLLMLGHHNNIVQVGMAVGRGIPVPVGALPCIGEKSPSPNGDEDGDEIQSPSEDGDGDGANSTPSSSLLTRLGKNSCPHPRQPVPVWGKKIHPRSHV</sequence>
<dbReference type="InterPro" id="IPR013083">
    <property type="entry name" value="Znf_RING/FYVE/PHD"/>
</dbReference>
<dbReference type="Proteomes" id="UP001153076">
    <property type="component" value="Unassembled WGS sequence"/>
</dbReference>